<protein>
    <submittedName>
        <fullName evidence="2">Reverse transcriptase domain-containing protein</fullName>
    </submittedName>
</protein>
<organism evidence="2 3">
    <name type="scientific">Tanacetum coccineum</name>
    <dbReference type="NCBI Taxonomy" id="301880"/>
    <lineage>
        <taxon>Eukaryota</taxon>
        <taxon>Viridiplantae</taxon>
        <taxon>Streptophyta</taxon>
        <taxon>Embryophyta</taxon>
        <taxon>Tracheophyta</taxon>
        <taxon>Spermatophyta</taxon>
        <taxon>Magnoliopsida</taxon>
        <taxon>eudicotyledons</taxon>
        <taxon>Gunneridae</taxon>
        <taxon>Pentapetalae</taxon>
        <taxon>asterids</taxon>
        <taxon>campanulids</taxon>
        <taxon>Asterales</taxon>
        <taxon>Asteraceae</taxon>
        <taxon>Asteroideae</taxon>
        <taxon>Anthemideae</taxon>
        <taxon>Anthemidinae</taxon>
        <taxon>Tanacetum</taxon>
    </lineage>
</organism>
<dbReference type="Proteomes" id="UP001151760">
    <property type="component" value="Unassembled WGS sequence"/>
</dbReference>
<keyword evidence="3" id="KW-1185">Reference proteome</keyword>
<reference evidence="2" key="2">
    <citation type="submission" date="2022-01" db="EMBL/GenBank/DDBJ databases">
        <authorList>
            <person name="Yamashiro T."/>
            <person name="Shiraishi A."/>
            <person name="Satake H."/>
            <person name="Nakayama K."/>
        </authorList>
    </citation>
    <scope>NUCLEOTIDE SEQUENCE</scope>
</reference>
<name>A0ABQ5A1G5_9ASTR</name>
<comment type="caution">
    <text evidence="2">The sequence shown here is derived from an EMBL/GenBank/DDBJ whole genome shotgun (WGS) entry which is preliminary data.</text>
</comment>
<dbReference type="Pfam" id="PF00078">
    <property type="entry name" value="RVT_1"/>
    <property type="match status" value="1"/>
</dbReference>
<dbReference type="GO" id="GO:0003964">
    <property type="term" value="F:RNA-directed DNA polymerase activity"/>
    <property type="evidence" value="ECO:0007669"/>
    <property type="project" value="UniProtKB-KW"/>
</dbReference>
<dbReference type="Pfam" id="PF08284">
    <property type="entry name" value="RVP_2"/>
    <property type="match status" value="1"/>
</dbReference>
<evidence type="ECO:0000259" key="1">
    <source>
        <dbReference type="Pfam" id="PF00078"/>
    </source>
</evidence>
<keyword evidence="2" id="KW-0548">Nucleotidyltransferase</keyword>
<dbReference type="SUPFAM" id="SSF56672">
    <property type="entry name" value="DNA/RNA polymerases"/>
    <property type="match status" value="1"/>
</dbReference>
<dbReference type="InterPro" id="IPR001969">
    <property type="entry name" value="Aspartic_peptidase_AS"/>
</dbReference>
<dbReference type="InterPro" id="IPR043502">
    <property type="entry name" value="DNA/RNA_pol_sf"/>
</dbReference>
<dbReference type="EMBL" id="BQNB010011767">
    <property type="protein sequence ID" value="GJS94898.1"/>
    <property type="molecule type" value="Genomic_DNA"/>
</dbReference>
<dbReference type="PANTHER" id="PTHR24559:SF444">
    <property type="entry name" value="REVERSE TRANSCRIPTASE DOMAIN-CONTAINING PROTEIN"/>
    <property type="match status" value="1"/>
</dbReference>
<dbReference type="Gene3D" id="3.30.70.270">
    <property type="match status" value="1"/>
</dbReference>
<dbReference type="PROSITE" id="PS00141">
    <property type="entry name" value="ASP_PROTEASE"/>
    <property type="match status" value="1"/>
</dbReference>
<dbReference type="InterPro" id="IPR043128">
    <property type="entry name" value="Rev_trsase/Diguanyl_cyclase"/>
</dbReference>
<gene>
    <name evidence="2" type="ORF">Tco_0801866</name>
</gene>
<sequence>MELTLKGDDIETYINRFHELSLMCPELVPTENKKIRSSSKVFLKGLRENFTHQNHPLCMMQLTWHVCWWSNQCRLEMVDGRTHESGMLGMWGCGKGHTKNNCPKAGNVQNNRARGRAYQVVENAAQDPKVVTGTFLLNDHFANVLFDSGAERSFVSTDYTPFIDITSAFGLYSPSCSIICDKERTYPSPVCHVLGIYAKGRMSIQKSFYVIKADEKKGLDDIMMCVVFPEVFPDDLSGLPPIREVEFRIDLIPGALPVAKAPYRLVRLNGAMRMVYDYRELNKLTIKNRYPLPRIDDLFDQLQGACCFSKIDLRSGYHQLRVHEDDIPKTAFRTRYGHFEFTVMPFGLTNAS</sequence>
<keyword evidence="2" id="KW-0808">Transferase</keyword>
<evidence type="ECO:0000313" key="3">
    <source>
        <dbReference type="Proteomes" id="UP001151760"/>
    </source>
</evidence>
<keyword evidence="2" id="KW-0695">RNA-directed DNA polymerase</keyword>
<accession>A0ABQ5A1G5</accession>
<dbReference type="CDD" id="cd01647">
    <property type="entry name" value="RT_LTR"/>
    <property type="match status" value="1"/>
</dbReference>
<dbReference type="PANTHER" id="PTHR24559">
    <property type="entry name" value="TRANSPOSON TY3-I GAG-POL POLYPROTEIN"/>
    <property type="match status" value="1"/>
</dbReference>
<evidence type="ECO:0000313" key="2">
    <source>
        <dbReference type="EMBL" id="GJS94898.1"/>
    </source>
</evidence>
<dbReference type="InterPro" id="IPR053134">
    <property type="entry name" value="RNA-dir_DNA_polymerase"/>
</dbReference>
<reference evidence="2" key="1">
    <citation type="journal article" date="2022" name="Int. J. Mol. Sci.">
        <title>Draft Genome of Tanacetum Coccineum: Genomic Comparison of Closely Related Tanacetum-Family Plants.</title>
        <authorList>
            <person name="Yamashiro T."/>
            <person name="Shiraishi A."/>
            <person name="Nakayama K."/>
            <person name="Satake H."/>
        </authorList>
    </citation>
    <scope>NUCLEOTIDE SEQUENCE</scope>
</reference>
<dbReference type="Gene3D" id="3.10.10.10">
    <property type="entry name" value="HIV Type 1 Reverse Transcriptase, subunit A, domain 1"/>
    <property type="match status" value="1"/>
</dbReference>
<dbReference type="InterPro" id="IPR000477">
    <property type="entry name" value="RT_dom"/>
</dbReference>
<feature type="domain" description="Reverse transcriptase" evidence="1">
    <location>
        <begin position="269"/>
        <end position="351"/>
    </location>
</feature>
<proteinExistence type="predicted"/>